<dbReference type="CDD" id="cd21298">
    <property type="entry name" value="CH_PLS_rpt3"/>
    <property type="match status" value="1"/>
</dbReference>
<dbReference type="PROSITE" id="PS50021">
    <property type="entry name" value="CH"/>
    <property type="match status" value="4"/>
</dbReference>
<dbReference type="AlphaFoldDB" id="A0A553PRV2"/>
<dbReference type="PROSITE" id="PS50222">
    <property type="entry name" value="EF_HAND_2"/>
    <property type="match status" value="1"/>
</dbReference>
<dbReference type="GO" id="GO:0005509">
    <property type="term" value="F:calcium ion binding"/>
    <property type="evidence" value="ECO:0007669"/>
    <property type="project" value="InterPro"/>
</dbReference>
<evidence type="ECO:0000259" key="5">
    <source>
        <dbReference type="PROSITE" id="PS50021"/>
    </source>
</evidence>
<dbReference type="PANTHER" id="PTHR19961">
    <property type="entry name" value="FIMBRIN/PLASTIN"/>
    <property type="match status" value="1"/>
</dbReference>
<dbReference type="SUPFAM" id="SSF47473">
    <property type="entry name" value="EF-hand"/>
    <property type="match status" value="1"/>
</dbReference>
<dbReference type="FunFam" id="1.10.418.10:FF:000027">
    <property type="entry name" value="Probable fimbrin"/>
    <property type="match status" value="1"/>
</dbReference>
<dbReference type="EMBL" id="VCGU01000001">
    <property type="protein sequence ID" value="TRY80405.1"/>
    <property type="molecule type" value="Genomic_DNA"/>
</dbReference>
<dbReference type="OrthoDB" id="431378at2759"/>
<keyword evidence="2" id="KW-0677">Repeat</keyword>
<organism evidence="7 8">
    <name type="scientific">Tigriopus californicus</name>
    <name type="common">Marine copepod</name>
    <dbReference type="NCBI Taxonomy" id="6832"/>
    <lineage>
        <taxon>Eukaryota</taxon>
        <taxon>Metazoa</taxon>
        <taxon>Ecdysozoa</taxon>
        <taxon>Arthropoda</taxon>
        <taxon>Crustacea</taxon>
        <taxon>Multicrustacea</taxon>
        <taxon>Hexanauplia</taxon>
        <taxon>Copepoda</taxon>
        <taxon>Harpacticoida</taxon>
        <taxon>Harpacticidae</taxon>
        <taxon>Tigriopus</taxon>
    </lineage>
</organism>
<dbReference type="PANTHER" id="PTHR19961:SF18">
    <property type="entry name" value="FI19014P1"/>
    <property type="match status" value="1"/>
</dbReference>
<dbReference type="FunFam" id="1.10.418.10:FF:000010">
    <property type="entry name" value="Plastin-3 isoform 1"/>
    <property type="match status" value="1"/>
</dbReference>
<dbReference type="FunFam" id="1.10.418.10:FF:000042">
    <property type="entry name" value="Fimbrin, putative"/>
    <property type="match status" value="1"/>
</dbReference>
<keyword evidence="3" id="KW-0106">Calcium</keyword>
<dbReference type="InterPro" id="IPR011992">
    <property type="entry name" value="EF-hand-dom_pair"/>
</dbReference>
<gene>
    <name evidence="7" type="ORF">TCAL_07747</name>
</gene>
<feature type="domain" description="Calponin-homology (CH)" evidence="5">
    <location>
        <begin position="259"/>
        <end position="364"/>
    </location>
</feature>
<sequence length="612" mass="69475">MSILEFEECFEQSWEEIDPNGENSINDNDLKNALDLAGYKLPNHKVRDLIAEMKKQGRIGNDQKLSKDIFKEICRAQKMQDQTQDWKTTKIITEDDEAITHKSEHGYSYHMIFKEEQRSFSNWINENLGRMPELAHLVPLKNDGADLYDKVADGIILCTLINFAVPDTIDPRVINKGPKLSVFKAHENLTLAITSAKAIGCHVVNMDSHVLSEGRQHIVLGLLWQIIARFLFDGITLQNVPSLLCLLRDGESHEDLMKLSPEQILLRWVNFQLERAGTDKRVVNFKDDIRDSEAYAHLIHQIAPKDAGVNIAALERKDLTKRAEGTLDQAEKIDCRAFVTASDVVNGVEKLNLAFVANLFNNYPALDDVEATEIVEIQETREEKMYRNWMNSLGVNPYVNYLYGDLYDGLIMFQIYEIIQPGIVDWKRVTRKFSKINAKRSIEVLQNCNYAVELGKKLSFILVGIEGNDIMTGNKTLTLGLVWQLMRKYTLSLLAKLSPDGTPIVETEILAWANQRLQEKGVVVKHFQDPANKTALPVIHLIDAMREGVIDYSLVKSGDKLTLEECMSNAKYAITMGRKIGAPIYALPEDLTEVKHKMVMTMYASLMLVDMS</sequence>
<evidence type="ECO:0000259" key="6">
    <source>
        <dbReference type="PROSITE" id="PS50222"/>
    </source>
</evidence>
<dbReference type="InterPro" id="IPR002048">
    <property type="entry name" value="EF_hand_dom"/>
</dbReference>
<evidence type="ECO:0008006" key="9">
    <source>
        <dbReference type="Google" id="ProtNLM"/>
    </source>
</evidence>
<feature type="domain" description="Calponin-homology (CH)" evidence="5">
    <location>
        <begin position="503"/>
        <end position="611"/>
    </location>
</feature>
<dbReference type="InterPro" id="IPR018247">
    <property type="entry name" value="EF_Hand_1_Ca_BS"/>
</dbReference>
<reference evidence="7 8" key="1">
    <citation type="journal article" date="2018" name="Nat. Ecol. Evol.">
        <title>Genomic signatures of mitonuclear coevolution across populations of Tigriopus californicus.</title>
        <authorList>
            <person name="Barreto F.S."/>
            <person name="Watson E.T."/>
            <person name="Lima T.G."/>
            <person name="Willett C.S."/>
            <person name="Edmands S."/>
            <person name="Li W."/>
            <person name="Burton R.S."/>
        </authorList>
    </citation>
    <scope>NUCLEOTIDE SEQUENCE [LARGE SCALE GENOMIC DNA]</scope>
    <source>
        <strain evidence="7 8">San Diego</strain>
    </source>
</reference>
<keyword evidence="4" id="KW-0009">Actin-binding</keyword>
<evidence type="ECO:0000313" key="7">
    <source>
        <dbReference type="EMBL" id="TRY80405.1"/>
    </source>
</evidence>
<dbReference type="SUPFAM" id="SSF47576">
    <property type="entry name" value="Calponin-homology domain, CH-domain"/>
    <property type="match status" value="1"/>
</dbReference>
<dbReference type="InterPro" id="IPR039959">
    <property type="entry name" value="Fimbrin/Plastin"/>
</dbReference>
<dbReference type="CDD" id="cd21295">
    <property type="entry name" value="CH_PLS_rpt2"/>
    <property type="match status" value="1"/>
</dbReference>
<dbReference type="GO" id="GO:0032432">
    <property type="term" value="C:actin filament bundle"/>
    <property type="evidence" value="ECO:0007669"/>
    <property type="project" value="TreeGrafter"/>
</dbReference>
<dbReference type="STRING" id="6832.A0A553PRV2"/>
<evidence type="ECO:0000256" key="1">
    <source>
        <dbReference type="ARBA" id="ARBA00022723"/>
    </source>
</evidence>
<dbReference type="PROSITE" id="PS00018">
    <property type="entry name" value="EF_HAND_1"/>
    <property type="match status" value="1"/>
</dbReference>
<dbReference type="GO" id="GO:0005737">
    <property type="term" value="C:cytoplasm"/>
    <property type="evidence" value="ECO:0007669"/>
    <property type="project" value="TreeGrafter"/>
</dbReference>
<keyword evidence="8" id="KW-1185">Reference proteome</keyword>
<dbReference type="Pfam" id="PF00307">
    <property type="entry name" value="CH"/>
    <property type="match status" value="4"/>
</dbReference>
<feature type="domain" description="Calponin-homology (CH)" evidence="5">
    <location>
        <begin position="380"/>
        <end position="490"/>
    </location>
</feature>
<accession>A0A553PRV2</accession>
<evidence type="ECO:0000256" key="4">
    <source>
        <dbReference type="ARBA" id="ARBA00023203"/>
    </source>
</evidence>
<dbReference type="GO" id="GO:0051017">
    <property type="term" value="P:actin filament bundle assembly"/>
    <property type="evidence" value="ECO:0007669"/>
    <property type="project" value="InterPro"/>
</dbReference>
<feature type="domain" description="EF-hand" evidence="6">
    <location>
        <begin position="5"/>
        <end position="40"/>
    </location>
</feature>
<dbReference type="Proteomes" id="UP000318571">
    <property type="component" value="Chromosome 12"/>
</dbReference>
<proteinExistence type="predicted"/>
<dbReference type="SMART" id="SM00033">
    <property type="entry name" value="CH"/>
    <property type="match status" value="4"/>
</dbReference>
<dbReference type="InterPro" id="IPR001715">
    <property type="entry name" value="CH_dom"/>
</dbReference>
<dbReference type="GO" id="GO:0051639">
    <property type="term" value="P:actin filament network formation"/>
    <property type="evidence" value="ECO:0007669"/>
    <property type="project" value="TreeGrafter"/>
</dbReference>
<dbReference type="Gene3D" id="1.10.418.10">
    <property type="entry name" value="Calponin-like domain"/>
    <property type="match status" value="4"/>
</dbReference>
<evidence type="ECO:0000256" key="2">
    <source>
        <dbReference type="ARBA" id="ARBA00022737"/>
    </source>
</evidence>
<dbReference type="GO" id="GO:0051015">
    <property type="term" value="F:actin filament binding"/>
    <property type="evidence" value="ECO:0007669"/>
    <property type="project" value="InterPro"/>
</dbReference>
<comment type="caution">
    <text evidence="7">The sequence shown here is derived from an EMBL/GenBank/DDBJ whole genome shotgun (WGS) entry which is preliminary data.</text>
</comment>
<evidence type="ECO:0000313" key="8">
    <source>
        <dbReference type="Proteomes" id="UP000318571"/>
    </source>
</evidence>
<keyword evidence="1" id="KW-0479">Metal-binding</keyword>
<feature type="domain" description="Calponin-homology (CH)" evidence="5">
    <location>
        <begin position="114"/>
        <end position="231"/>
    </location>
</feature>
<dbReference type="Gene3D" id="1.10.238.10">
    <property type="entry name" value="EF-hand"/>
    <property type="match status" value="1"/>
</dbReference>
<protein>
    <recommendedName>
        <fullName evidence="9">Calponin-homology (CH) domain-containing protein</fullName>
    </recommendedName>
</protein>
<evidence type="ECO:0000256" key="3">
    <source>
        <dbReference type="ARBA" id="ARBA00022837"/>
    </source>
</evidence>
<dbReference type="GO" id="GO:0005884">
    <property type="term" value="C:actin filament"/>
    <property type="evidence" value="ECO:0007669"/>
    <property type="project" value="TreeGrafter"/>
</dbReference>
<dbReference type="InterPro" id="IPR036872">
    <property type="entry name" value="CH_dom_sf"/>
</dbReference>
<name>A0A553PRV2_TIGCA</name>
<dbReference type="OMA" id="WQLMRKN"/>